<dbReference type="Pfam" id="PF03033">
    <property type="entry name" value="Glyco_transf_28"/>
    <property type="match status" value="1"/>
</dbReference>
<keyword evidence="3 10" id="KW-0328">Glycosyltransferase</keyword>
<evidence type="ECO:0000259" key="12">
    <source>
        <dbReference type="Pfam" id="PF04101"/>
    </source>
</evidence>
<gene>
    <name evidence="10" type="primary">murG</name>
    <name evidence="13" type="ORF">IMZ28_09270</name>
</gene>
<dbReference type="SUPFAM" id="SSF53756">
    <property type="entry name" value="UDP-Glycosyltransferase/glycogen phosphorylase"/>
    <property type="match status" value="1"/>
</dbReference>
<dbReference type="GO" id="GO:0071555">
    <property type="term" value="P:cell wall organization"/>
    <property type="evidence" value="ECO:0007669"/>
    <property type="project" value="UniProtKB-KW"/>
</dbReference>
<evidence type="ECO:0000313" key="14">
    <source>
        <dbReference type="Proteomes" id="UP000595074"/>
    </source>
</evidence>
<feature type="domain" description="Glycosyltransferase family 28 N-terminal" evidence="11">
    <location>
        <begin position="67"/>
        <end position="171"/>
    </location>
</feature>
<dbReference type="HAMAP" id="MF_00033">
    <property type="entry name" value="MurG"/>
    <property type="match status" value="1"/>
</dbReference>
<dbReference type="InterPro" id="IPR006009">
    <property type="entry name" value="GlcNAc_MurG"/>
</dbReference>
<feature type="binding site" evidence="10">
    <location>
        <begin position="10"/>
        <end position="12"/>
    </location>
    <ligand>
        <name>UDP-N-acetyl-alpha-D-glucosamine</name>
        <dbReference type="ChEBI" id="CHEBI:57705"/>
    </ligand>
</feature>
<dbReference type="PANTHER" id="PTHR21015">
    <property type="entry name" value="UDP-N-ACETYLGLUCOSAMINE--N-ACETYLMURAMYL-(PENTAPEPTIDE) PYROPHOSPHORYL-UNDECAPRENOL N-ACETYLGLUCOSAMINE TRANSFERASE 1"/>
    <property type="match status" value="1"/>
</dbReference>
<evidence type="ECO:0000313" key="13">
    <source>
        <dbReference type="EMBL" id="QOR61619.1"/>
    </source>
</evidence>
<dbReference type="GO" id="GO:0051301">
    <property type="term" value="P:cell division"/>
    <property type="evidence" value="ECO:0007669"/>
    <property type="project" value="UniProtKB-KW"/>
</dbReference>
<comment type="function">
    <text evidence="10">Cell wall formation. Catalyzes the transfer of a GlcNAc subunit on undecaprenyl-pyrophosphoryl-MurNAc-pentapeptide (lipid intermediate I) to form undecaprenyl-pyrophosphoryl-MurNAc-(pentapeptide)GlcNAc (lipid intermediate II).</text>
</comment>
<dbReference type="InterPro" id="IPR007235">
    <property type="entry name" value="Glyco_trans_28_C"/>
</dbReference>
<evidence type="ECO:0000256" key="9">
    <source>
        <dbReference type="ARBA" id="ARBA00023316"/>
    </source>
</evidence>
<comment type="caution">
    <text evidence="10">Lacks conserved residue(s) required for the propagation of feature annotation.</text>
</comment>
<organism evidence="13 14">
    <name type="scientific">Sulfurovum indicum</name>
    <dbReference type="NCBI Taxonomy" id="2779528"/>
    <lineage>
        <taxon>Bacteria</taxon>
        <taxon>Pseudomonadati</taxon>
        <taxon>Campylobacterota</taxon>
        <taxon>Epsilonproteobacteria</taxon>
        <taxon>Campylobacterales</taxon>
        <taxon>Sulfurovaceae</taxon>
        <taxon>Sulfurovum</taxon>
    </lineage>
</organism>
<comment type="similarity">
    <text evidence="10">Belongs to the glycosyltransferase 28 family. MurG subfamily.</text>
</comment>
<feature type="domain" description="Glycosyl transferase family 28 C-terminal" evidence="12">
    <location>
        <begin position="206"/>
        <end position="346"/>
    </location>
</feature>
<feature type="binding site" evidence="10">
    <location>
        <position position="311"/>
    </location>
    <ligand>
        <name>UDP-N-acetyl-alpha-D-glucosamine</name>
        <dbReference type="ChEBI" id="CHEBI:57705"/>
    </ligand>
</feature>
<protein>
    <recommendedName>
        <fullName evidence="10">UDP-N-acetylglucosamine--N-acetylmuramyl-(pentapeptide) pyrophosphoryl-undecaprenol N-acetylglucosamine transferase</fullName>
        <ecNumber evidence="10">2.4.1.227</ecNumber>
    </recommendedName>
    <alternativeName>
        <fullName evidence="10">Undecaprenyl-PP-MurNAc-pentapeptide-UDPGlcNAc GlcNAc transferase</fullName>
    </alternativeName>
</protein>
<dbReference type="GO" id="GO:0008360">
    <property type="term" value="P:regulation of cell shape"/>
    <property type="evidence" value="ECO:0007669"/>
    <property type="project" value="UniProtKB-KW"/>
</dbReference>
<dbReference type="Gene3D" id="3.40.50.2000">
    <property type="entry name" value="Glycogen Phosphorylase B"/>
    <property type="match status" value="2"/>
</dbReference>
<dbReference type="InterPro" id="IPR004276">
    <property type="entry name" value="GlycoTrans_28_N"/>
</dbReference>
<evidence type="ECO:0000256" key="2">
    <source>
        <dbReference type="ARBA" id="ARBA00022618"/>
    </source>
</evidence>
<dbReference type="UniPathway" id="UPA00219"/>
<name>A0A7M1S4G2_9BACT</name>
<feature type="binding site" evidence="10">
    <location>
        <position position="158"/>
    </location>
    <ligand>
        <name>UDP-N-acetyl-alpha-D-glucosamine</name>
        <dbReference type="ChEBI" id="CHEBI:57705"/>
    </ligand>
</feature>
<dbReference type="Pfam" id="PF04101">
    <property type="entry name" value="Glyco_tran_28_C"/>
    <property type="match status" value="1"/>
</dbReference>
<evidence type="ECO:0000256" key="5">
    <source>
        <dbReference type="ARBA" id="ARBA00022960"/>
    </source>
</evidence>
<evidence type="ECO:0000256" key="4">
    <source>
        <dbReference type="ARBA" id="ARBA00022679"/>
    </source>
</evidence>
<dbReference type="GO" id="GO:0050511">
    <property type="term" value="F:undecaprenyldiphospho-muramoylpentapeptide beta-N-acetylglucosaminyltransferase activity"/>
    <property type="evidence" value="ECO:0007669"/>
    <property type="project" value="UniProtKB-UniRule"/>
</dbReference>
<dbReference type="GO" id="GO:0005886">
    <property type="term" value="C:plasma membrane"/>
    <property type="evidence" value="ECO:0007669"/>
    <property type="project" value="UniProtKB-SubCell"/>
</dbReference>
<dbReference type="EC" id="2.4.1.227" evidence="10"/>
<keyword evidence="6 10" id="KW-0573">Peptidoglycan synthesis</keyword>
<dbReference type="Proteomes" id="UP000595074">
    <property type="component" value="Chromosome"/>
</dbReference>
<keyword evidence="5 10" id="KW-0133">Cell shape</keyword>
<dbReference type="KEGG" id="sinu:IMZ28_09270"/>
<evidence type="ECO:0000256" key="1">
    <source>
        <dbReference type="ARBA" id="ARBA00022475"/>
    </source>
</evidence>
<keyword evidence="2 10" id="KW-0132">Cell division</keyword>
<dbReference type="AlphaFoldDB" id="A0A7M1S4G2"/>
<keyword evidence="4 10" id="KW-0808">Transferase</keyword>
<keyword evidence="14" id="KW-1185">Reference proteome</keyword>
<dbReference type="RefSeq" id="WP_197548327.1">
    <property type="nucleotide sequence ID" value="NZ_CP063164.1"/>
</dbReference>
<dbReference type="CDD" id="cd03785">
    <property type="entry name" value="GT28_MurG"/>
    <property type="match status" value="1"/>
</dbReference>
<comment type="pathway">
    <text evidence="10">Cell wall biogenesis; peptidoglycan biosynthesis.</text>
</comment>
<evidence type="ECO:0000256" key="6">
    <source>
        <dbReference type="ARBA" id="ARBA00022984"/>
    </source>
</evidence>
<evidence type="ECO:0000256" key="3">
    <source>
        <dbReference type="ARBA" id="ARBA00022676"/>
    </source>
</evidence>
<reference evidence="13 14" key="1">
    <citation type="submission" date="2020-10" db="EMBL/GenBank/DDBJ databases">
        <title>The genome of sulfurovum sp.</title>
        <authorList>
            <person name="Xie S."/>
            <person name="Shao Z."/>
            <person name="Jiang L."/>
        </authorList>
    </citation>
    <scope>NUCLEOTIDE SEQUENCE [LARGE SCALE GENOMIC DNA]</scope>
    <source>
        <strain evidence="13 14">ST-419</strain>
    </source>
</reference>
<evidence type="ECO:0000256" key="7">
    <source>
        <dbReference type="ARBA" id="ARBA00023136"/>
    </source>
</evidence>
<evidence type="ECO:0000256" key="10">
    <source>
        <dbReference type="HAMAP-Rule" id="MF_00033"/>
    </source>
</evidence>
<dbReference type="PANTHER" id="PTHR21015:SF22">
    <property type="entry name" value="GLYCOSYLTRANSFERASE"/>
    <property type="match status" value="1"/>
</dbReference>
<keyword evidence="9 10" id="KW-0961">Cell wall biogenesis/degradation</keyword>
<proteinExistence type="inferred from homology"/>
<comment type="catalytic activity">
    <reaction evidence="10">
        <text>di-trans,octa-cis-undecaprenyl diphospho-N-acetyl-alpha-D-muramoyl-L-alanyl-D-glutamyl-meso-2,6-diaminopimeloyl-D-alanyl-D-alanine + UDP-N-acetyl-alpha-D-glucosamine = di-trans,octa-cis-undecaprenyl diphospho-[N-acetyl-alpha-D-glucosaminyl-(1-&gt;4)]-N-acetyl-alpha-D-muramoyl-L-alanyl-D-glutamyl-meso-2,6-diaminopimeloyl-D-alanyl-D-alanine + UDP + H(+)</text>
        <dbReference type="Rhea" id="RHEA:31227"/>
        <dbReference type="ChEBI" id="CHEBI:15378"/>
        <dbReference type="ChEBI" id="CHEBI:57705"/>
        <dbReference type="ChEBI" id="CHEBI:58223"/>
        <dbReference type="ChEBI" id="CHEBI:61387"/>
        <dbReference type="ChEBI" id="CHEBI:61388"/>
        <dbReference type="EC" id="2.4.1.227"/>
    </reaction>
</comment>
<keyword evidence="1 10" id="KW-1003">Cell membrane</keyword>
<keyword evidence="7 10" id="KW-0472">Membrane</keyword>
<keyword evidence="8 10" id="KW-0131">Cell cycle</keyword>
<dbReference type="GO" id="GO:0005975">
    <property type="term" value="P:carbohydrate metabolic process"/>
    <property type="evidence" value="ECO:0007669"/>
    <property type="project" value="InterPro"/>
</dbReference>
<feature type="binding site" evidence="10">
    <location>
        <position position="213"/>
    </location>
    <ligand>
        <name>UDP-N-acetyl-alpha-D-glucosamine</name>
        <dbReference type="ChEBI" id="CHEBI:57705"/>
    </ligand>
</feature>
<evidence type="ECO:0000256" key="8">
    <source>
        <dbReference type="ARBA" id="ARBA00023306"/>
    </source>
</evidence>
<accession>A0A7M1S4G2</accession>
<sequence>MSIVMTGGGTGGHLAIVRAVKEQLVNNADKRDQGAELRAYKEVSQSDTSQNSSPFTLHSSLPTKLVYIGSTKGQDRQWFEDDVDFEAKYFLKTKGVVNQRGIGKLQALWMMFKAFLEARKLLKKHHAKVVFSVGGFSAAATAFAAKSLGIPLVIHEQNAAQGSLNRLLKPFSAAFISSYLEESPIKAYPVKEVFFQNAHIRKKANTVIFLGGSQGARAINELALSIAPELKERGIKIIHQAGSNHIEEVENTYKELGIEAEVFGFTTKLADYMNEADFAIARAGASTLWELSAAALPTLFVPYPYAAGDHQYHNAKFLVDKELAWLMKENEIGKEKVLALLDENLEIKSRGLMEIVEKDGSREIALFLKAFTDK</sequence>
<dbReference type="GO" id="GO:0009252">
    <property type="term" value="P:peptidoglycan biosynthetic process"/>
    <property type="evidence" value="ECO:0007669"/>
    <property type="project" value="UniProtKB-UniRule"/>
</dbReference>
<evidence type="ECO:0000259" key="11">
    <source>
        <dbReference type="Pfam" id="PF03033"/>
    </source>
</evidence>
<comment type="subcellular location">
    <subcellularLocation>
        <location evidence="10">Cell membrane</location>
        <topology evidence="10">Peripheral membrane protein</topology>
        <orientation evidence="10">Cytoplasmic side</orientation>
    </subcellularLocation>
</comment>
<dbReference type="EMBL" id="CP063164">
    <property type="protein sequence ID" value="QOR61619.1"/>
    <property type="molecule type" value="Genomic_DNA"/>
</dbReference>